<comment type="caution">
    <text evidence="8">The sequence shown here is derived from an EMBL/GenBank/DDBJ whole genome shotgun (WGS) entry which is preliminary data.</text>
</comment>
<protein>
    <submittedName>
        <fullName evidence="8">Response regulator transcription factor</fullName>
    </submittedName>
</protein>
<accession>A0ABN0TR81</accession>
<keyword evidence="3" id="KW-0238">DNA-binding</keyword>
<dbReference type="SUPFAM" id="SSF52172">
    <property type="entry name" value="CheY-like"/>
    <property type="match status" value="1"/>
</dbReference>
<evidence type="ECO:0000256" key="4">
    <source>
        <dbReference type="ARBA" id="ARBA00023163"/>
    </source>
</evidence>
<sequence length="216" mass="22844">MISVVLVDDQLLVRAGFRLVIDSQPDLTVVGEVGDGAAAVAEVQRVRPDLVLMDVRMPVMDGIEATRRITALASPPKVVVLTTYDLDENALAAIRAGASGFLLKDGAPEDMLAALRTVHAGDAVIAPSTTRRLLDTLAPGSDPAAVRAVESLTGRERDVLVAMARGFSNAEIAERLLVSTGTVKTHVGRILHKLAARDRVQAVVCAYESGLIRPGH</sequence>
<dbReference type="InterPro" id="IPR000792">
    <property type="entry name" value="Tscrpt_reg_LuxR_C"/>
</dbReference>
<dbReference type="RefSeq" id="WP_344647701.1">
    <property type="nucleotide sequence ID" value="NZ_BAAAGX010000006.1"/>
</dbReference>
<reference evidence="8 9" key="1">
    <citation type="journal article" date="2019" name="Int. J. Syst. Evol. Microbiol.">
        <title>The Global Catalogue of Microorganisms (GCM) 10K type strain sequencing project: providing services to taxonomists for standard genome sequencing and annotation.</title>
        <authorList>
            <consortium name="The Broad Institute Genomics Platform"/>
            <consortium name="The Broad Institute Genome Sequencing Center for Infectious Disease"/>
            <person name="Wu L."/>
            <person name="Ma J."/>
        </authorList>
    </citation>
    <scope>NUCLEOTIDE SEQUENCE [LARGE SCALE GENOMIC DNA]</scope>
    <source>
        <strain evidence="8 9">JCM 10425</strain>
    </source>
</reference>
<dbReference type="PANTHER" id="PTHR43214:SF24">
    <property type="entry name" value="TRANSCRIPTIONAL REGULATORY PROTEIN NARL-RELATED"/>
    <property type="match status" value="1"/>
</dbReference>
<dbReference type="CDD" id="cd06170">
    <property type="entry name" value="LuxR_C_like"/>
    <property type="match status" value="1"/>
</dbReference>
<dbReference type="Pfam" id="PF00072">
    <property type="entry name" value="Response_reg"/>
    <property type="match status" value="1"/>
</dbReference>
<name>A0ABN0TR81_9ACTN</name>
<dbReference type="Proteomes" id="UP001500967">
    <property type="component" value="Unassembled WGS sequence"/>
</dbReference>
<feature type="domain" description="Response regulatory" evidence="7">
    <location>
        <begin position="3"/>
        <end position="119"/>
    </location>
</feature>
<dbReference type="InterPro" id="IPR058245">
    <property type="entry name" value="NreC/VraR/RcsB-like_REC"/>
</dbReference>
<dbReference type="SMART" id="SM00421">
    <property type="entry name" value="HTH_LUXR"/>
    <property type="match status" value="1"/>
</dbReference>
<evidence type="ECO:0000256" key="1">
    <source>
        <dbReference type="ARBA" id="ARBA00022553"/>
    </source>
</evidence>
<evidence type="ECO:0000256" key="3">
    <source>
        <dbReference type="ARBA" id="ARBA00023125"/>
    </source>
</evidence>
<dbReference type="EMBL" id="BAAAGX010000006">
    <property type="protein sequence ID" value="GAA0228073.1"/>
    <property type="molecule type" value="Genomic_DNA"/>
</dbReference>
<keyword evidence="9" id="KW-1185">Reference proteome</keyword>
<dbReference type="PANTHER" id="PTHR43214">
    <property type="entry name" value="TWO-COMPONENT RESPONSE REGULATOR"/>
    <property type="match status" value="1"/>
</dbReference>
<proteinExistence type="predicted"/>
<dbReference type="PROSITE" id="PS00622">
    <property type="entry name" value="HTH_LUXR_1"/>
    <property type="match status" value="1"/>
</dbReference>
<dbReference type="InterPro" id="IPR039420">
    <property type="entry name" value="WalR-like"/>
</dbReference>
<dbReference type="InterPro" id="IPR001789">
    <property type="entry name" value="Sig_transdc_resp-reg_receiver"/>
</dbReference>
<dbReference type="PROSITE" id="PS50110">
    <property type="entry name" value="RESPONSE_REGULATORY"/>
    <property type="match status" value="1"/>
</dbReference>
<keyword evidence="1 5" id="KW-0597">Phosphoprotein</keyword>
<evidence type="ECO:0000256" key="2">
    <source>
        <dbReference type="ARBA" id="ARBA00023015"/>
    </source>
</evidence>
<keyword evidence="4" id="KW-0804">Transcription</keyword>
<evidence type="ECO:0000313" key="8">
    <source>
        <dbReference type="EMBL" id="GAA0228073.1"/>
    </source>
</evidence>
<evidence type="ECO:0000259" key="6">
    <source>
        <dbReference type="PROSITE" id="PS50043"/>
    </source>
</evidence>
<dbReference type="Pfam" id="PF00196">
    <property type="entry name" value="GerE"/>
    <property type="match status" value="1"/>
</dbReference>
<evidence type="ECO:0000256" key="5">
    <source>
        <dbReference type="PROSITE-ProRule" id="PRU00169"/>
    </source>
</evidence>
<dbReference type="SUPFAM" id="SSF46894">
    <property type="entry name" value="C-terminal effector domain of the bipartite response regulators"/>
    <property type="match status" value="1"/>
</dbReference>
<dbReference type="InterPro" id="IPR011006">
    <property type="entry name" value="CheY-like_superfamily"/>
</dbReference>
<organism evidence="8 9">
    <name type="scientific">Cryptosporangium japonicum</name>
    <dbReference type="NCBI Taxonomy" id="80872"/>
    <lineage>
        <taxon>Bacteria</taxon>
        <taxon>Bacillati</taxon>
        <taxon>Actinomycetota</taxon>
        <taxon>Actinomycetes</taxon>
        <taxon>Cryptosporangiales</taxon>
        <taxon>Cryptosporangiaceae</taxon>
        <taxon>Cryptosporangium</taxon>
    </lineage>
</organism>
<evidence type="ECO:0000259" key="7">
    <source>
        <dbReference type="PROSITE" id="PS50110"/>
    </source>
</evidence>
<feature type="modified residue" description="4-aspartylphosphate" evidence="5">
    <location>
        <position position="54"/>
    </location>
</feature>
<dbReference type="CDD" id="cd17535">
    <property type="entry name" value="REC_NarL-like"/>
    <property type="match status" value="1"/>
</dbReference>
<dbReference type="PRINTS" id="PR00038">
    <property type="entry name" value="HTHLUXR"/>
</dbReference>
<gene>
    <name evidence="8" type="ORF">GCM10009539_11850</name>
</gene>
<evidence type="ECO:0000313" key="9">
    <source>
        <dbReference type="Proteomes" id="UP001500967"/>
    </source>
</evidence>
<dbReference type="InterPro" id="IPR016032">
    <property type="entry name" value="Sig_transdc_resp-reg_C-effctor"/>
</dbReference>
<dbReference type="PROSITE" id="PS50043">
    <property type="entry name" value="HTH_LUXR_2"/>
    <property type="match status" value="1"/>
</dbReference>
<dbReference type="SMART" id="SM00448">
    <property type="entry name" value="REC"/>
    <property type="match status" value="1"/>
</dbReference>
<keyword evidence="2" id="KW-0805">Transcription regulation</keyword>
<dbReference type="Gene3D" id="3.40.50.2300">
    <property type="match status" value="1"/>
</dbReference>
<feature type="domain" description="HTH luxR-type" evidence="6">
    <location>
        <begin position="145"/>
        <end position="210"/>
    </location>
</feature>